<feature type="transmembrane region" description="Helical" evidence="1">
    <location>
        <begin position="154"/>
        <end position="171"/>
    </location>
</feature>
<feature type="transmembrane region" description="Helical" evidence="1">
    <location>
        <begin position="117"/>
        <end position="134"/>
    </location>
</feature>
<dbReference type="EMBL" id="QNRK01000052">
    <property type="protein sequence ID" value="RBP02444.1"/>
    <property type="molecule type" value="Genomic_DNA"/>
</dbReference>
<name>A0A366EJD2_9HYPH</name>
<accession>A0A366EJD2</accession>
<keyword evidence="3" id="KW-1185">Reference proteome</keyword>
<comment type="caution">
    <text evidence="2">The sequence shown here is derived from an EMBL/GenBank/DDBJ whole genome shotgun (WGS) entry which is preliminary data.</text>
</comment>
<organism evidence="2 3">
    <name type="scientific">Roseiarcus fermentans</name>
    <dbReference type="NCBI Taxonomy" id="1473586"/>
    <lineage>
        <taxon>Bacteria</taxon>
        <taxon>Pseudomonadati</taxon>
        <taxon>Pseudomonadota</taxon>
        <taxon>Alphaproteobacteria</taxon>
        <taxon>Hyphomicrobiales</taxon>
        <taxon>Roseiarcaceae</taxon>
        <taxon>Roseiarcus</taxon>
    </lineage>
</organism>
<keyword evidence="1" id="KW-1133">Transmembrane helix</keyword>
<gene>
    <name evidence="2" type="ORF">DFR50_15234</name>
</gene>
<evidence type="ECO:0000256" key="1">
    <source>
        <dbReference type="SAM" id="Phobius"/>
    </source>
</evidence>
<feature type="transmembrane region" description="Helical" evidence="1">
    <location>
        <begin position="183"/>
        <end position="205"/>
    </location>
</feature>
<evidence type="ECO:0000313" key="2">
    <source>
        <dbReference type="EMBL" id="RBP02444.1"/>
    </source>
</evidence>
<evidence type="ECO:0000313" key="3">
    <source>
        <dbReference type="Proteomes" id="UP000253529"/>
    </source>
</evidence>
<dbReference type="Pfam" id="PF09490">
    <property type="entry name" value="CbtA"/>
    <property type="match status" value="1"/>
</dbReference>
<dbReference type="OrthoDB" id="6851830at2"/>
<proteinExistence type="predicted"/>
<feature type="transmembrane region" description="Helical" evidence="1">
    <location>
        <begin position="225"/>
        <end position="246"/>
    </location>
</feature>
<dbReference type="AlphaFoldDB" id="A0A366EJD2"/>
<reference evidence="2 3" key="1">
    <citation type="submission" date="2018-06" db="EMBL/GenBank/DDBJ databases">
        <title>Genomic Encyclopedia of Type Strains, Phase IV (KMG-IV): sequencing the most valuable type-strain genomes for metagenomic binning, comparative biology and taxonomic classification.</title>
        <authorList>
            <person name="Goeker M."/>
        </authorList>
    </citation>
    <scope>NUCLEOTIDE SEQUENCE [LARGE SCALE GENOMIC DNA]</scope>
    <source>
        <strain evidence="2 3">DSM 24875</strain>
    </source>
</reference>
<feature type="transmembrane region" description="Helical" evidence="1">
    <location>
        <begin position="7"/>
        <end position="25"/>
    </location>
</feature>
<keyword evidence="1" id="KW-0812">Transmembrane</keyword>
<feature type="transmembrane region" description="Helical" evidence="1">
    <location>
        <begin position="80"/>
        <end position="105"/>
    </location>
</feature>
<dbReference type="Proteomes" id="UP000253529">
    <property type="component" value="Unassembled WGS sequence"/>
</dbReference>
<protein>
    <submittedName>
        <fullName evidence="2">Putative cobalt transporter subunit CbtA</fullName>
    </submittedName>
</protein>
<keyword evidence="1" id="KW-0472">Membrane</keyword>
<dbReference type="InterPro" id="IPR012666">
    <property type="entry name" value="CbtA_put"/>
</dbReference>
<dbReference type="RefSeq" id="WP_113893508.1">
    <property type="nucleotide sequence ID" value="NZ_QNRK01000052.1"/>
</dbReference>
<sequence>MTTGSLLWRGMIVGFVAAILSFGLLKTVGEPAVDRAIAFETAMDEAKAKAEHDAAVAKGENPPAVEQEEELVSRPVQGGIGLFTGVTVYNVAFGGLFALAFAILYGRMGDYSPRASAALIAISGFIAVYVVPILKYPANPPSVGNPDTIGLRTAIYFGMLLLSLASMIAAWNVRNRLVDQLGAWDATLVGGAVYLVAVVAFALAMPPLNEVPDGFPAVVLWQFRMASLGAQAIMWTVLGLGFGVWVERVLAPVKQGRLRTA</sequence>